<feature type="transmembrane region" description="Helical" evidence="1">
    <location>
        <begin position="103"/>
        <end position="125"/>
    </location>
</feature>
<proteinExistence type="predicted"/>
<feature type="transmembrane region" description="Helical" evidence="1">
    <location>
        <begin position="145"/>
        <end position="163"/>
    </location>
</feature>
<keyword evidence="4" id="KW-1185">Reference proteome</keyword>
<gene>
    <name evidence="3" type="ORF">LSAT_V11C800395950</name>
</gene>
<accession>A0A9R1UR29</accession>
<keyword evidence="1" id="KW-0812">Transmembrane</keyword>
<protein>
    <recommendedName>
        <fullName evidence="2">Replication protein A 70 kDa DNA-binding subunit B/D first OB fold domain-containing protein</fullName>
    </recommendedName>
</protein>
<feature type="domain" description="Replication protein A 70 kDa DNA-binding subunit B/D first OB fold" evidence="2">
    <location>
        <begin position="7"/>
        <end position="110"/>
    </location>
</feature>
<dbReference type="InterPro" id="IPR012340">
    <property type="entry name" value="NA-bd_OB-fold"/>
</dbReference>
<name>A0A9R1UR29_LACSA</name>
<comment type="caution">
    <text evidence="3">The sequence shown here is derived from an EMBL/GenBank/DDBJ whole genome shotgun (WGS) entry which is preliminary data.</text>
</comment>
<keyword evidence="1" id="KW-1133">Transmembrane helix</keyword>
<dbReference type="EMBL" id="NBSK02000008">
    <property type="protein sequence ID" value="KAJ0191393.1"/>
    <property type="molecule type" value="Genomic_DNA"/>
</dbReference>
<dbReference type="Gene3D" id="2.40.50.140">
    <property type="entry name" value="Nucleic acid-binding proteins"/>
    <property type="match status" value="1"/>
</dbReference>
<keyword evidence="1" id="KW-0472">Membrane</keyword>
<sequence>MKISSNYLFISDLRPNITDKLQEHVTVTRMWTTYNPSTDRVLSLYLLLGDENGSSIHVSIASSFMTKFNNVIQEGCVYRIYKFPVLPCQSLYRLVRKDIFIKFLVDTSIVASHLPSTIFQCYVFELFPFSVLGSRVGDDKYLTGSYFFITFMLSGIFVSGVLLRKQHDHLTQVKLHYEKLFSLMKGTLSKFVYIQ</sequence>
<organism evidence="3 4">
    <name type="scientific">Lactuca sativa</name>
    <name type="common">Garden lettuce</name>
    <dbReference type="NCBI Taxonomy" id="4236"/>
    <lineage>
        <taxon>Eukaryota</taxon>
        <taxon>Viridiplantae</taxon>
        <taxon>Streptophyta</taxon>
        <taxon>Embryophyta</taxon>
        <taxon>Tracheophyta</taxon>
        <taxon>Spermatophyta</taxon>
        <taxon>Magnoliopsida</taxon>
        <taxon>eudicotyledons</taxon>
        <taxon>Gunneridae</taxon>
        <taxon>Pentapetalae</taxon>
        <taxon>asterids</taxon>
        <taxon>campanulids</taxon>
        <taxon>Asterales</taxon>
        <taxon>Asteraceae</taxon>
        <taxon>Cichorioideae</taxon>
        <taxon>Cichorieae</taxon>
        <taxon>Lactucinae</taxon>
        <taxon>Lactuca</taxon>
    </lineage>
</organism>
<dbReference type="InterPro" id="IPR003871">
    <property type="entry name" value="RFA1B/D_OB_1st"/>
</dbReference>
<dbReference type="Proteomes" id="UP000235145">
    <property type="component" value="Unassembled WGS sequence"/>
</dbReference>
<evidence type="ECO:0000259" key="2">
    <source>
        <dbReference type="Pfam" id="PF02721"/>
    </source>
</evidence>
<evidence type="ECO:0000313" key="4">
    <source>
        <dbReference type="Proteomes" id="UP000235145"/>
    </source>
</evidence>
<dbReference type="Pfam" id="PF02721">
    <property type="entry name" value="DUF223"/>
    <property type="match status" value="1"/>
</dbReference>
<evidence type="ECO:0000256" key="1">
    <source>
        <dbReference type="SAM" id="Phobius"/>
    </source>
</evidence>
<dbReference type="CDD" id="cd04480">
    <property type="entry name" value="RPA1_DBD_A_like"/>
    <property type="match status" value="1"/>
</dbReference>
<dbReference type="AlphaFoldDB" id="A0A9R1UR29"/>
<dbReference type="SUPFAM" id="SSF50249">
    <property type="entry name" value="Nucleic acid-binding proteins"/>
    <property type="match status" value="1"/>
</dbReference>
<evidence type="ECO:0000313" key="3">
    <source>
        <dbReference type="EMBL" id="KAJ0191393.1"/>
    </source>
</evidence>
<dbReference type="PANTHER" id="PTHR47165">
    <property type="entry name" value="OS03G0429900 PROTEIN"/>
    <property type="match status" value="1"/>
</dbReference>
<dbReference type="PANTHER" id="PTHR47165:SF4">
    <property type="entry name" value="OS03G0429900 PROTEIN"/>
    <property type="match status" value="1"/>
</dbReference>
<reference evidence="3 4" key="1">
    <citation type="journal article" date="2017" name="Nat. Commun.">
        <title>Genome assembly with in vitro proximity ligation data and whole-genome triplication in lettuce.</title>
        <authorList>
            <person name="Reyes-Chin-Wo S."/>
            <person name="Wang Z."/>
            <person name="Yang X."/>
            <person name="Kozik A."/>
            <person name="Arikit S."/>
            <person name="Song C."/>
            <person name="Xia L."/>
            <person name="Froenicke L."/>
            <person name="Lavelle D.O."/>
            <person name="Truco M.J."/>
            <person name="Xia R."/>
            <person name="Zhu S."/>
            <person name="Xu C."/>
            <person name="Xu H."/>
            <person name="Xu X."/>
            <person name="Cox K."/>
            <person name="Korf I."/>
            <person name="Meyers B.C."/>
            <person name="Michelmore R.W."/>
        </authorList>
    </citation>
    <scope>NUCLEOTIDE SEQUENCE [LARGE SCALE GENOMIC DNA]</scope>
    <source>
        <strain evidence="4">cv. Salinas</strain>
        <tissue evidence="3">Seedlings</tissue>
    </source>
</reference>